<evidence type="ECO:0000256" key="1">
    <source>
        <dbReference type="SAM" id="MobiDB-lite"/>
    </source>
</evidence>
<accession>A0A0G0BK14</accession>
<dbReference type="Gene3D" id="2.60.40.10">
    <property type="entry name" value="Immunoglobulins"/>
    <property type="match status" value="1"/>
</dbReference>
<organism evidence="4 5">
    <name type="scientific">candidate division CPR3 bacterium GW2011_GWF2_35_18</name>
    <dbReference type="NCBI Taxonomy" id="1618350"/>
    <lineage>
        <taxon>Bacteria</taxon>
        <taxon>Bacteria division CPR3</taxon>
    </lineage>
</organism>
<gene>
    <name evidence="4" type="ORF">UR67_C0003G0051</name>
</gene>
<reference evidence="4 5" key="1">
    <citation type="journal article" date="2015" name="Nature">
        <title>rRNA introns, odd ribosomes, and small enigmatic genomes across a large radiation of phyla.</title>
        <authorList>
            <person name="Brown C.T."/>
            <person name="Hug L.A."/>
            <person name="Thomas B.C."/>
            <person name="Sharon I."/>
            <person name="Castelle C.J."/>
            <person name="Singh A."/>
            <person name="Wilkins M.J."/>
            <person name="Williams K.H."/>
            <person name="Banfield J.F."/>
        </authorList>
    </citation>
    <scope>NUCLEOTIDE SEQUENCE [LARGE SCALE GENOMIC DNA]</scope>
</reference>
<dbReference type="Proteomes" id="UP000034581">
    <property type="component" value="Unassembled WGS sequence"/>
</dbReference>
<dbReference type="PANTHER" id="PTHR38731:SF1">
    <property type="entry name" value="FECR PROTEIN DOMAIN-CONTAINING PROTEIN"/>
    <property type="match status" value="1"/>
</dbReference>
<evidence type="ECO:0000313" key="4">
    <source>
        <dbReference type="EMBL" id="KKP69773.1"/>
    </source>
</evidence>
<evidence type="ECO:0000256" key="2">
    <source>
        <dbReference type="SAM" id="Phobius"/>
    </source>
</evidence>
<feature type="region of interest" description="Disordered" evidence="1">
    <location>
        <begin position="364"/>
        <end position="392"/>
    </location>
</feature>
<comment type="caution">
    <text evidence="4">The sequence shown here is derived from an EMBL/GenBank/DDBJ whole genome shotgun (WGS) entry which is preliminary data.</text>
</comment>
<dbReference type="Pfam" id="PF04773">
    <property type="entry name" value="FecR"/>
    <property type="match status" value="1"/>
</dbReference>
<keyword evidence="2" id="KW-1133">Transmembrane helix</keyword>
<dbReference type="STRING" id="1618350.UR67_C0003G0051"/>
<keyword evidence="2" id="KW-0472">Membrane</keyword>
<feature type="domain" description="FecR protein" evidence="3">
    <location>
        <begin position="128"/>
        <end position="222"/>
    </location>
</feature>
<dbReference type="Gene3D" id="2.60.120.1440">
    <property type="match status" value="1"/>
</dbReference>
<keyword evidence="2" id="KW-0812">Transmembrane</keyword>
<dbReference type="Pfam" id="PF09136">
    <property type="entry name" value="Glucodextran_B"/>
    <property type="match status" value="1"/>
</dbReference>
<dbReference type="InterPro" id="IPR013783">
    <property type="entry name" value="Ig-like_fold"/>
</dbReference>
<feature type="compositionally biased region" description="Acidic residues" evidence="1">
    <location>
        <begin position="365"/>
        <end position="381"/>
    </location>
</feature>
<dbReference type="EMBL" id="LBQB01000003">
    <property type="protein sequence ID" value="KKP69773.1"/>
    <property type="molecule type" value="Genomic_DNA"/>
</dbReference>
<feature type="transmembrane region" description="Helical" evidence="2">
    <location>
        <begin position="58"/>
        <end position="81"/>
    </location>
</feature>
<dbReference type="InterPro" id="IPR006860">
    <property type="entry name" value="FecR"/>
</dbReference>
<protein>
    <recommendedName>
        <fullName evidence="3">FecR protein domain-containing protein</fullName>
    </recommendedName>
</protein>
<proteinExistence type="predicted"/>
<dbReference type="PANTHER" id="PTHR38731">
    <property type="entry name" value="LIPL45-RELATED LIPOPROTEIN-RELATED"/>
    <property type="match status" value="1"/>
</dbReference>
<evidence type="ECO:0000313" key="5">
    <source>
        <dbReference type="Proteomes" id="UP000034581"/>
    </source>
</evidence>
<name>A0A0G0BK14_UNCC3</name>
<sequence length="584" mass="64842">MNKEDLTLHGLFAKSKLSDLKENQLSDQFQDDLKDQLIKVYLKPKGGFFMNLKEKIGIAPFSAALATSLIMVLFVAGLSIYNLTANKSSFSHKLKANVLLADGDVLYKTSGTDRWIELKVDDVLSEGDSVKTSAASRTILELDDGGAIRLQEETEITLTSMTANEVLITEESGESYHRVAKSESREYTVKAGDLEATAQGTAYTVSKEEKNITVNVIESKVKLNKNNTEISEGEKATFEIESEKLAIEEISKDSLKNDDFLVWNKEKDEENGEDTGILDDITAPEIIITSPTENTTTEETITIKGTTEKEALIKVNGEITENKEGNFEEEVALTLGENIITIMVKDQAYNTATKELKIIRNAQEQEQEENNGETQNQEENENQNQNGSISLNGKANQYGMNLSWTVTNLDVTKGFKVVKSETGTPTYPGSDYSYLSGESKTNPYTYTWSVKDGKTYNVRVCQYDGNGACGVYSNMITITTIKEVEEEKEEPVSQVTSIVLSGTGKNVSWVATGEAQYGFKVVWSKNTNPVYPNRQGDKYHYYNNPETSTDVLEAFSGNGKYYVRVCEYLLGKCGTYSNQIQVTL</sequence>
<evidence type="ECO:0000259" key="3">
    <source>
        <dbReference type="Pfam" id="PF04773"/>
    </source>
</evidence>
<dbReference type="AlphaFoldDB" id="A0A0G0BK14"/>